<evidence type="ECO:0000313" key="6">
    <source>
        <dbReference type="Proteomes" id="UP000734854"/>
    </source>
</evidence>
<proteinExistence type="predicted"/>
<dbReference type="PANTHER" id="PTHR10438:SF463">
    <property type="entry name" value="THIOREDOXIN"/>
    <property type="match status" value="1"/>
</dbReference>
<keyword evidence="1" id="KW-0249">Electron transport</keyword>
<dbReference type="Pfam" id="PF00085">
    <property type="entry name" value="Thioredoxin"/>
    <property type="match status" value="1"/>
</dbReference>
<dbReference type="EMBL" id="JACMSC010000011">
    <property type="protein sequence ID" value="KAG6498697.1"/>
    <property type="molecule type" value="Genomic_DNA"/>
</dbReference>
<dbReference type="PROSITE" id="PS00194">
    <property type="entry name" value="THIOREDOXIN_1"/>
    <property type="match status" value="1"/>
</dbReference>
<dbReference type="PROSITE" id="PS51352">
    <property type="entry name" value="THIOREDOXIN_2"/>
    <property type="match status" value="1"/>
</dbReference>
<evidence type="ECO:0000259" key="4">
    <source>
        <dbReference type="PROSITE" id="PS51352"/>
    </source>
</evidence>
<evidence type="ECO:0000313" key="5">
    <source>
        <dbReference type="EMBL" id="KAG6498697.1"/>
    </source>
</evidence>
<organism evidence="5 6">
    <name type="scientific">Zingiber officinale</name>
    <name type="common">Ginger</name>
    <name type="synonym">Amomum zingiber</name>
    <dbReference type="NCBI Taxonomy" id="94328"/>
    <lineage>
        <taxon>Eukaryota</taxon>
        <taxon>Viridiplantae</taxon>
        <taxon>Streptophyta</taxon>
        <taxon>Embryophyta</taxon>
        <taxon>Tracheophyta</taxon>
        <taxon>Spermatophyta</taxon>
        <taxon>Magnoliopsida</taxon>
        <taxon>Liliopsida</taxon>
        <taxon>Zingiberales</taxon>
        <taxon>Zingiberaceae</taxon>
        <taxon>Zingiber</taxon>
    </lineage>
</organism>
<accession>A0A8J5G5E0</accession>
<keyword evidence="1" id="KW-0813">Transport</keyword>
<keyword evidence="3" id="KW-0676">Redox-active center</keyword>
<dbReference type="PANTHER" id="PTHR10438">
    <property type="entry name" value="THIOREDOXIN"/>
    <property type="match status" value="1"/>
</dbReference>
<evidence type="ECO:0000256" key="2">
    <source>
        <dbReference type="ARBA" id="ARBA00023157"/>
    </source>
</evidence>
<evidence type="ECO:0000256" key="3">
    <source>
        <dbReference type="ARBA" id="ARBA00023284"/>
    </source>
</evidence>
<feature type="domain" description="Thioredoxin" evidence="4">
    <location>
        <begin position="17"/>
        <end position="135"/>
    </location>
</feature>
<dbReference type="InterPro" id="IPR050620">
    <property type="entry name" value="Thioredoxin_H-type-like"/>
</dbReference>
<reference evidence="5 6" key="1">
    <citation type="submission" date="2020-08" db="EMBL/GenBank/DDBJ databases">
        <title>Plant Genome Project.</title>
        <authorList>
            <person name="Zhang R.-G."/>
        </authorList>
    </citation>
    <scope>NUCLEOTIDE SEQUENCE [LARGE SCALE GENOMIC DNA]</scope>
    <source>
        <tissue evidence="5">Rhizome</tissue>
    </source>
</reference>
<gene>
    <name evidence="5" type="ORF">ZIOFF_038419</name>
</gene>
<protein>
    <recommendedName>
        <fullName evidence="4">Thioredoxin domain-containing protein</fullName>
    </recommendedName>
</protein>
<dbReference type="OrthoDB" id="10263751at2759"/>
<dbReference type="InterPro" id="IPR013766">
    <property type="entry name" value="Thioredoxin_domain"/>
</dbReference>
<dbReference type="AlphaFoldDB" id="A0A8J5G5E0"/>
<dbReference type="InterPro" id="IPR017937">
    <property type="entry name" value="Thioredoxin_CS"/>
</dbReference>
<sequence length="136" mass="15037">MGLVFSGASCNPAASRVEEADGADSSSAVIAIHSTAEWSQNWQSHIQSNKLMVIEFTAAWCGPCRAMEPAFKAMSSQFSDAVFIKIDVDELRKVAQQWKVEAMPTFVLVKRGREVDRVVGANKDELKKKIQLHLIN</sequence>
<comment type="caution">
    <text evidence="5">The sequence shown here is derived from an EMBL/GenBank/DDBJ whole genome shotgun (WGS) entry which is preliminary data.</text>
</comment>
<evidence type="ECO:0000256" key="1">
    <source>
        <dbReference type="ARBA" id="ARBA00022982"/>
    </source>
</evidence>
<name>A0A8J5G5E0_ZINOF</name>
<keyword evidence="6" id="KW-1185">Reference proteome</keyword>
<dbReference type="CDD" id="cd02947">
    <property type="entry name" value="TRX_family"/>
    <property type="match status" value="1"/>
</dbReference>
<dbReference type="Proteomes" id="UP000734854">
    <property type="component" value="Unassembled WGS sequence"/>
</dbReference>
<keyword evidence="2" id="KW-1015">Disulfide bond</keyword>
<dbReference type="FunFam" id="3.40.30.10:FF:000245">
    <property type="entry name" value="Thioredoxin"/>
    <property type="match status" value="1"/>
</dbReference>